<evidence type="ECO:0000256" key="4">
    <source>
        <dbReference type="ARBA" id="ARBA00022692"/>
    </source>
</evidence>
<keyword evidence="2 7" id="KW-0813">Transport</keyword>
<feature type="domain" description="ABC transmembrane type-1" evidence="8">
    <location>
        <begin position="69"/>
        <end position="259"/>
    </location>
</feature>
<feature type="transmembrane region" description="Helical" evidence="7">
    <location>
        <begin position="63"/>
        <end position="92"/>
    </location>
</feature>
<dbReference type="PROSITE" id="PS50928">
    <property type="entry name" value="ABC_TM1"/>
    <property type="match status" value="1"/>
</dbReference>
<evidence type="ECO:0000313" key="9">
    <source>
        <dbReference type="EMBL" id="UPT23263.1"/>
    </source>
</evidence>
<dbReference type="PANTHER" id="PTHR43744">
    <property type="entry name" value="ABC TRANSPORTER PERMEASE PROTEIN MG189-RELATED-RELATED"/>
    <property type="match status" value="1"/>
</dbReference>
<organism evidence="9 10">
    <name type="scientific">Thermobifida alba</name>
    <name type="common">Thermomonospora alba</name>
    <dbReference type="NCBI Taxonomy" id="53522"/>
    <lineage>
        <taxon>Bacteria</taxon>
        <taxon>Bacillati</taxon>
        <taxon>Actinomycetota</taxon>
        <taxon>Actinomycetes</taxon>
        <taxon>Streptosporangiales</taxon>
        <taxon>Nocardiopsidaceae</taxon>
        <taxon>Thermobifida</taxon>
    </lineage>
</organism>
<protein>
    <submittedName>
        <fullName evidence="9">Carbohydrate ABC transporter permease</fullName>
    </submittedName>
</protein>
<dbReference type="EMBL" id="CP051627">
    <property type="protein sequence ID" value="UPT23263.1"/>
    <property type="molecule type" value="Genomic_DNA"/>
</dbReference>
<keyword evidence="6 7" id="KW-0472">Membrane</keyword>
<accession>A0ABY4L6G2</accession>
<keyword evidence="10" id="KW-1185">Reference proteome</keyword>
<keyword evidence="4 7" id="KW-0812">Transmembrane</keyword>
<evidence type="ECO:0000256" key="2">
    <source>
        <dbReference type="ARBA" id="ARBA00022448"/>
    </source>
</evidence>
<evidence type="ECO:0000256" key="3">
    <source>
        <dbReference type="ARBA" id="ARBA00022475"/>
    </source>
</evidence>
<evidence type="ECO:0000313" key="10">
    <source>
        <dbReference type="Proteomes" id="UP000832041"/>
    </source>
</evidence>
<reference evidence="9 10" key="1">
    <citation type="submission" date="2020-04" db="EMBL/GenBank/DDBJ databases">
        <title>Thermobifida alba genome sequencing and assembly.</title>
        <authorList>
            <person name="Luzics S."/>
            <person name="Horvath B."/>
            <person name="Nagy I."/>
            <person name="Toth A."/>
            <person name="Nagy I."/>
            <person name="Kukolya J."/>
        </authorList>
    </citation>
    <scope>NUCLEOTIDE SEQUENCE [LARGE SCALE GENOMIC DNA]</scope>
    <source>
        <strain evidence="9 10">DSM 43795</strain>
    </source>
</reference>
<comment type="similarity">
    <text evidence="7">Belongs to the binding-protein-dependent transport system permease family.</text>
</comment>
<feature type="transmembrane region" description="Helical" evidence="7">
    <location>
        <begin position="180"/>
        <end position="202"/>
    </location>
</feature>
<evidence type="ECO:0000256" key="5">
    <source>
        <dbReference type="ARBA" id="ARBA00022989"/>
    </source>
</evidence>
<keyword evidence="5 7" id="KW-1133">Transmembrane helix</keyword>
<sequence>MREATPLTYIGLSLTVLLSVFPLWWMFVVASRDSAAASARPPYMWPGGNFLENLERLFANTSANFTLGLINSAVSATVLALSVVLFSSLAGFSLAKLNFRGRNAAAVGVVLTMAVPVQMGIIPLLMLMEWFGWRGQLTAIIVPFMVSGFGVFMMRQYCVQAIPDELLEAARMDGCSTFRIYWNVVLPALRPAMVVLGLLTFMTQWNEFTWALAVLTPANPTVQLAINQLNQSAYSRDFALMFTGSVVATLPLLILFFVLGRQLIGRIMEGAIK</sequence>
<dbReference type="Pfam" id="PF00528">
    <property type="entry name" value="BPD_transp_1"/>
    <property type="match status" value="1"/>
</dbReference>
<keyword evidence="3" id="KW-1003">Cell membrane</keyword>
<evidence type="ECO:0000256" key="6">
    <source>
        <dbReference type="ARBA" id="ARBA00023136"/>
    </source>
</evidence>
<name>A0ABY4L6G2_THEAE</name>
<evidence type="ECO:0000256" key="1">
    <source>
        <dbReference type="ARBA" id="ARBA00004651"/>
    </source>
</evidence>
<dbReference type="InterPro" id="IPR000515">
    <property type="entry name" value="MetI-like"/>
</dbReference>
<feature type="transmembrane region" description="Helical" evidence="7">
    <location>
        <begin position="238"/>
        <end position="259"/>
    </location>
</feature>
<gene>
    <name evidence="9" type="ORF">FOF52_01450</name>
</gene>
<dbReference type="CDD" id="cd06261">
    <property type="entry name" value="TM_PBP2"/>
    <property type="match status" value="1"/>
</dbReference>
<feature type="transmembrane region" description="Helical" evidence="7">
    <location>
        <begin position="133"/>
        <end position="152"/>
    </location>
</feature>
<proteinExistence type="inferred from homology"/>
<dbReference type="Proteomes" id="UP000832041">
    <property type="component" value="Chromosome"/>
</dbReference>
<comment type="subcellular location">
    <subcellularLocation>
        <location evidence="1 7">Cell membrane</location>
        <topology evidence="1 7">Multi-pass membrane protein</topology>
    </subcellularLocation>
</comment>
<dbReference type="SUPFAM" id="SSF161098">
    <property type="entry name" value="MetI-like"/>
    <property type="match status" value="1"/>
</dbReference>
<evidence type="ECO:0000256" key="7">
    <source>
        <dbReference type="RuleBase" id="RU363032"/>
    </source>
</evidence>
<feature type="transmembrane region" description="Helical" evidence="7">
    <location>
        <begin position="104"/>
        <end position="127"/>
    </location>
</feature>
<dbReference type="InterPro" id="IPR035906">
    <property type="entry name" value="MetI-like_sf"/>
</dbReference>
<evidence type="ECO:0000259" key="8">
    <source>
        <dbReference type="PROSITE" id="PS50928"/>
    </source>
</evidence>
<dbReference type="Gene3D" id="1.10.3720.10">
    <property type="entry name" value="MetI-like"/>
    <property type="match status" value="1"/>
</dbReference>
<dbReference type="PANTHER" id="PTHR43744:SF12">
    <property type="entry name" value="ABC TRANSPORTER PERMEASE PROTEIN MG189-RELATED"/>
    <property type="match status" value="1"/>
</dbReference>